<reference evidence="1 2" key="1">
    <citation type="submission" date="2017-04" db="EMBL/GenBank/DDBJ databases">
        <authorList>
            <person name="Afonso C.L."/>
            <person name="Miller P.J."/>
            <person name="Scott M.A."/>
            <person name="Spackman E."/>
            <person name="Goraichik I."/>
            <person name="Dimitrov K.M."/>
            <person name="Suarez D.L."/>
            <person name="Swayne D.E."/>
        </authorList>
    </citation>
    <scope>NUCLEOTIDE SEQUENCE [LARGE SCALE GENOMIC DNA]</scope>
    <source>
        <strain evidence="1 2">DSM 12816</strain>
    </source>
</reference>
<dbReference type="RefSeq" id="WP_143806836.1">
    <property type="nucleotide sequence ID" value="NZ_FWXW01000001.1"/>
</dbReference>
<keyword evidence="2" id="KW-1185">Reference proteome</keyword>
<evidence type="ECO:0000313" key="2">
    <source>
        <dbReference type="Proteomes" id="UP000192790"/>
    </source>
</evidence>
<sequence>MRQLQTNDIFRMSRIFKKLSIKAADVEMETAEGKTPDNADEKLALAVILKVVENLHLAQAEINDFLGDLVGITGEEFGVLPISETIQYIKEFKELDGIADFFARVGQWTKSL</sequence>
<dbReference type="EMBL" id="FWXW01000001">
    <property type="protein sequence ID" value="SMC39397.1"/>
    <property type="molecule type" value="Genomic_DNA"/>
</dbReference>
<dbReference type="OrthoDB" id="2087139at2"/>
<evidence type="ECO:0000313" key="1">
    <source>
        <dbReference type="EMBL" id="SMC39397.1"/>
    </source>
</evidence>
<accession>A0A1W1YT58</accession>
<dbReference type="AlphaFoldDB" id="A0A1W1YT58"/>
<dbReference type="Proteomes" id="UP000192790">
    <property type="component" value="Unassembled WGS sequence"/>
</dbReference>
<organism evidence="1 2">
    <name type="scientific">Papillibacter cinnamivorans DSM 12816</name>
    <dbReference type="NCBI Taxonomy" id="1122930"/>
    <lineage>
        <taxon>Bacteria</taxon>
        <taxon>Bacillati</taxon>
        <taxon>Bacillota</taxon>
        <taxon>Clostridia</taxon>
        <taxon>Eubacteriales</taxon>
        <taxon>Oscillospiraceae</taxon>
        <taxon>Papillibacter</taxon>
    </lineage>
</organism>
<name>A0A1W1YT58_9FIRM</name>
<dbReference type="STRING" id="1122930.SAMN02745168_0641"/>
<gene>
    <name evidence="1" type="ORF">SAMN02745168_0641</name>
</gene>
<proteinExistence type="predicted"/>
<protein>
    <submittedName>
        <fullName evidence="1">Uncharacterized protein</fullName>
    </submittedName>
</protein>